<dbReference type="Gene3D" id="3.80.10.10">
    <property type="entry name" value="Ribonuclease Inhibitor"/>
    <property type="match status" value="2"/>
</dbReference>
<name>A0A9N8W0G8_9GLOM</name>
<keyword evidence="3" id="KW-0175">Coiled coil</keyword>
<dbReference type="InterPro" id="IPR001611">
    <property type="entry name" value="Leu-rich_rpt"/>
</dbReference>
<dbReference type="Proteomes" id="UP000789831">
    <property type="component" value="Unassembled WGS sequence"/>
</dbReference>
<feature type="coiled-coil region" evidence="3">
    <location>
        <begin position="708"/>
        <end position="735"/>
    </location>
</feature>
<comment type="caution">
    <text evidence="4">The sequence shown here is derived from an EMBL/GenBank/DDBJ whole genome shotgun (WGS) entry which is preliminary data.</text>
</comment>
<gene>
    <name evidence="4" type="ORF">AGERDE_LOCUS2823</name>
</gene>
<evidence type="ECO:0000313" key="5">
    <source>
        <dbReference type="Proteomes" id="UP000789831"/>
    </source>
</evidence>
<dbReference type="PANTHER" id="PTHR48051">
    <property type="match status" value="1"/>
</dbReference>
<keyword evidence="1" id="KW-0433">Leucine-rich repeat</keyword>
<dbReference type="EMBL" id="CAJVPL010000248">
    <property type="protein sequence ID" value="CAG8472808.1"/>
    <property type="molecule type" value="Genomic_DNA"/>
</dbReference>
<keyword evidence="2" id="KW-0677">Repeat</keyword>
<proteinExistence type="predicted"/>
<dbReference type="PROSITE" id="PS51450">
    <property type="entry name" value="LRR"/>
    <property type="match status" value="1"/>
</dbReference>
<dbReference type="InterPro" id="IPR032675">
    <property type="entry name" value="LRR_dom_sf"/>
</dbReference>
<reference evidence="4" key="1">
    <citation type="submission" date="2021-06" db="EMBL/GenBank/DDBJ databases">
        <authorList>
            <person name="Kallberg Y."/>
            <person name="Tangrot J."/>
            <person name="Rosling A."/>
        </authorList>
    </citation>
    <scope>NUCLEOTIDE SEQUENCE</scope>
    <source>
        <strain evidence="4">MT106</strain>
    </source>
</reference>
<evidence type="ECO:0000313" key="4">
    <source>
        <dbReference type="EMBL" id="CAG8472808.1"/>
    </source>
</evidence>
<dbReference type="PANTHER" id="PTHR48051:SF1">
    <property type="entry name" value="RAS SUPPRESSOR PROTEIN 1"/>
    <property type="match status" value="1"/>
</dbReference>
<evidence type="ECO:0000256" key="3">
    <source>
        <dbReference type="SAM" id="Coils"/>
    </source>
</evidence>
<protein>
    <submittedName>
        <fullName evidence="4">2988_t:CDS:1</fullName>
    </submittedName>
</protein>
<accession>A0A9N8W0G8</accession>
<dbReference type="InterPro" id="IPR050216">
    <property type="entry name" value="LRR_domain-containing"/>
</dbReference>
<dbReference type="SUPFAM" id="SSF52058">
    <property type="entry name" value="L domain-like"/>
    <property type="match status" value="1"/>
</dbReference>
<dbReference type="OrthoDB" id="10619834at2759"/>
<dbReference type="GO" id="GO:0005737">
    <property type="term" value="C:cytoplasm"/>
    <property type="evidence" value="ECO:0007669"/>
    <property type="project" value="TreeGrafter"/>
</dbReference>
<organism evidence="4 5">
    <name type="scientific">Ambispora gerdemannii</name>
    <dbReference type="NCBI Taxonomy" id="144530"/>
    <lineage>
        <taxon>Eukaryota</taxon>
        <taxon>Fungi</taxon>
        <taxon>Fungi incertae sedis</taxon>
        <taxon>Mucoromycota</taxon>
        <taxon>Glomeromycotina</taxon>
        <taxon>Glomeromycetes</taxon>
        <taxon>Archaeosporales</taxon>
        <taxon>Ambisporaceae</taxon>
        <taxon>Ambispora</taxon>
    </lineage>
</organism>
<sequence>MVKAQEYIKNIKKSFPNFNQQNMKKLVINDKELEGYLDLTDFVNLEELDCSNNLLTNLNLSQCTKLKKLKCDYNQLTELDLVGLEELEEINCSNNYLPDLIYFPSNPNKLIFLDVSNNNFPKQDLSFFSQFTSLNYLDFSNNSEKRIQARVYNRFCGSLEPLQNLKLKKLSISNTDLDAGLEYLPADLKLIRCAVGSSNQKNLKELLAGQEIRVLQEEISKLKQAMELTRKRNEIKELSNKLPKYYKGVLDRFLKYQREEDQQELLKARIMTATEINNAYLLQIEEVVKKIVTWEITEPLEGGELDLREFKNLEAVTINNLTTPLTKIEVDGLTNLKELVLPDKPKEESAEDKKLYAELGISEDKQKQLIKEIERLTGLFTTDKKINLIYATEKTPHEQLKDHPGTLEKKDDSFDLYLQLPRTDKAGNFCPNLDNLTQEYQKEFELLLTPATFPYELLEIGELLTIYFPKAEDIPDKLIELTSQEVKKNLGEEELKKLAIKATIDGSADQQYTILVNYHFQNPGQEKIKELITTTPLKLEIEHLKQKQEQLPSSENFEKLTKQKRELENKYIDKNFTDKSITKIIVNSYYSDSKGLFGDLIIQAYPNLEEISLPNQELTTLTIINCPNLKQLNVRQNKLTKLEITRAKIDSQNEPIANEIKEIMAGQNELTVLDLTNCQKIKKLIIPDNPTLAEVKGLNLAVINDINITNAQISLSEENEELKAENKRLYQALRR</sequence>
<dbReference type="AlphaFoldDB" id="A0A9N8W0G8"/>
<evidence type="ECO:0000256" key="2">
    <source>
        <dbReference type="ARBA" id="ARBA00022737"/>
    </source>
</evidence>
<keyword evidence="5" id="KW-1185">Reference proteome</keyword>
<evidence type="ECO:0000256" key="1">
    <source>
        <dbReference type="ARBA" id="ARBA00022614"/>
    </source>
</evidence>